<evidence type="ECO:0000313" key="2">
    <source>
        <dbReference type="Proteomes" id="UP001152607"/>
    </source>
</evidence>
<dbReference type="Proteomes" id="UP001152607">
    <property type="component" value="Unassembled WGS sequence"/>
</dbReference>
<keyword evidence="2" id="KW-1185">Reference proteome</keyword>
<dbReference type="EMBL" id="CAOQHR010000002">
    <property type="protein sequence ID" value="CAI6300452.1"/>
    <property type="molecule type" value="Genomic_DNA"/>
</dbReference>
<protein>
    <submittedName>
        <fullName evidence="1">Uncharacterized protein</fullName>
    </submittedName>
</protein>
<accession>A0A9W4U7F4</accession>
<sequence length="164" mass="18269">MSAYWYCCQCGEGGNNPSYVDDCTQCYHTRCSSCTIQIHDTPYAYGMTTNEYSTNQYSLLGLAKHGNPTTKLIHMINGWLGQAETNASTSLSNEVTDSIPHAPEHSMTHNGDILFSSCPSGDVEYYWYCCRCDFGALNLALYVECPRCNDHVRCSGCIVEAIKR</sequence>
<dbReference type="OrthoDB" id="3800479at2759"/>
<proteinExistence type="predicted"/>
<organism evidence="1 2">
    <name type="scientific">Periconia digitata</name>
    <dbReference type="NCBI Taxonomy" id="1303443"/>
    <lineage>
        <taxon>Eukaryota</taxon>
        <taxon>Fungi</taxon>
        <taxon>Dikarya</taxon>
        <taxon>Ascomycota</taxon>
        <taxon>Pezizomycotina</taxon>
        <taxon>Dothideomycetes</taxon>
        <taxon>Pleosporomycetidae</taxon>
        <taxon>Pleosporales</taxon>
        <taxon>Massarineae</taxon>
        <taxon>Periconiaceae</taxon>
        <taxon>Periconia</taxon>
    </lineage>
</organism>
<comment type="caution">
    <text evidence="1">The sequence shown here is derived from an EMBL/GenBank/DDBJ whole genome shotgun (WGS) entry which is preliminary data.</text>
</comment>
<gene>
    <name evidence="1" type="ORF">PDIGIT_LOCUS2815</name>
</gene>
<evidence type="ECO:0000313" key="1">
    <source>
        <dbReference type="EMBL" id="CAI6300452.1"/>
    </source>
</evidence>
<reference evidence="1" key="1">
    <citation type="submission" date="2023-01" db="EMBL/GenBank/DDBJ databases">
        <authorList>
            <person name="Van Ghelder C."/>
            <person name="Rancurel C."/>
        </authorList>
    </citation>
    <scope>NUCLEOTIDE SEQUENCE</scope>
    <source>
        <strain evidence="1">CNCM I-4278</strain>
    </source>
</reference>
<dbReference type="AlphaFoldDB" id="A0A9W4U7F4"/>
<name>A0A9W4U7F4_9PLEO</name>